<dbReference type="InterPro" id="IPR019734">
    <property type="entry name" value="TPR_rpt"/>
</dbReference>
<dbReference type="Proteomes" id="UP000515860">
    <property type="component" value="Chromosome"/>
</dbReference>
<accession>A0A7G9GCA5</accession>
<proteinExistence type="predicted"/>
<keyword evidence="1" id="KW-0677">Repeat</keyword>
<dbReference type="SMART" id="SM00028">
    <property type="entry name" value="TPR"/>
    <property type="match status" value="4"/>
</dbReference>
<name>A0A7G9GCA5_9FIRM</name>
<dbReference type="SUPFAM" id="SSF48452">
    <property type="entry name" value="TPR-like"/>
    <property type="match status" value="1"/>
</dbReference>
<dbReference type="EMBL" id="CP060635">
    <property type="protein sequence ID" value="QNM08437.1"/>
    <property type="molecule type" value="Genomic_DNA"/>
</dbReference>
<reference evidence="4 5" key="1">
    <citation type="submission" date="2020-08" db="EMBL/GenBank/DDBJ databases">
        <authorList>
            <person name="Liu C."/>
            <person name="Sun Q."/>
        </authorList>
    </citation>
    <scope>NUCLEOTIDE SEQUENCE [LARGE SCALE GENOMIC DNA]</scope>
    <source>
        <strain evidence="4 5">NSJ-29</strain>
    </source>
</reference>
<dbReference type="KEGG" id="whj:H9Q79_16475"/>
<dbReference type="PANTHER" id="PTHR44858:SF1">
    <property type="entry name" value="UDP-N-ACETYLGLUCOSAMINE--PEPTIDE N-ACETYLGLUCOSAMINYLTRANSFERASE SPINDLY-RELATED"/>
    <property type="match status" value="1"/>
</dbReference>
<dbReference type="AlphaFoldDB" id="A0A7G9GCA5"/>
<dbReference type="Pfam" id="PF13181">
    <property type="entry name" value="TPR_8"/>
    <property type="match status" value="1"/>
</dbReference>
<feature type="repeat" description="TPR" evidence="3">
    <location>
        <begin position="122"/>
        <end position="155"/>
    </location>
</feature>
<dbReference type="PROSITE" id="PS50005">
    <property type="entry name" value="TPR"/>
    <property type="match status" value="1"/>
</dbReference>
<gene>
    <name evidence="4" type="ORF">H9Q79_16475</name>
</gene>
<dbReference type="RefSeq" id="WP_249328753.1">
    <property type="nucleotide sequence ID" value="NZ_CP060635.1"/>
</dbReference>
<evidence type="ECO:0000313" key="4">
    <source>
        <dbReference type="EMBL" id="QNM08437.1"/>
    </source>
</evidence>
<evidence type="ECO:0000256" key="2">
    <source>
        <dbReference type="ARBA" id="ARBA00022803"/>
    </source>
</evidence>
<dbReference type="Pfam" id="PF13174">
    <property type="entry name" value="TPR_6"/>
    <property type="match status" value="1"/>
</dbReference>
<dbReference type="Pfam" id="PF13432">
    <property type="entry name" value="TPR_16"/>
    <property type="match status" value="2"/>
</dbReference>
<keyword evidence="2 3" id="KW-0802">TPR repeat</keyword>
<dbReference type="InterPro" id="IPR050498">
    <property type="entry name" value="Ycf3"/>
</dbReference>
<evidence type="ECO:0000256" key="1">
    <source>
        <dbReference type="ARBA" id="ARBA00022737"/>
    </source>
</evidence>
<protein>
    <submittedName>
        <fullName evidence="4">Tetratricopeptide repeat protein</fullName>
    </submittedName>
</protein>
<keyword evidence="5" id="KW-1185">Reference proteome</keyword>
<evidence type="ECO:0000313" key="5">
    <source>
        <dbReference type="Proteomes" id="UP000515860"/>
    </source>
</evidence>
<evidence type="ECO:0000256" key="3">
    <source>
        <dbReference type="PROSITE-ProRule" id="PRU00339"/>
    </source>
</evidence>
<organism evidence="4 5">
    <name type="scientific">Wansuia hejianensis</name>
    <dbReference type="NCBI Taxonomy" id="2763667"/>
    <lineage>
        <taxon>Bacteria</taxon>
        <taxon>Bacillati</taxon>
        <taxon>Bacillota</taxon>
        <taxon>Clostridia</taxon>
        <taxon>Lachnospirales</taxon>
        <taxon>Lachnospiraceae</taxon>
        <taxon>Wansuia</taxon>
    </lineage>
</organism>
<dbReference type="Gene3D" id="1.25.40.10">
    <property type="entry name" value="Tetratricopeptide repeat domain"/>
    <property type="match status" value="3"/>
</dbReference>
<dbReference type="PANTHER" id="PTHR44858">
    <property type="entry name" value="TETRATRICOPEPTIDE REPEAT PROTEIN 6"/>
    <property type="match status" value="1"/>
</dbReference>
<dbReference type="InterPro" id="IPR011990">
    <property type="entry name" value="TPR-like_helical_dom_sf"/>
</dbReference>
<sequence>MLCILALTLGGCRGEDSGAYDRGMQALASADYETAMGEFQKAANEDGRKAEAYRGEGIIYLRRQDYAHAVTLFSLSLQEMKFENQEFREDVLFYQAEAYQGTGQRQEAFSIYEELEEGVNGGQACFMRGRMYLLEGDKDQAEADFQRAVEKDGSYETYVRIYEAYSALNLEADGAVYLEEALKLSPSDAADYYQEGRVHYYLEEYDQAKASLNQAVDGGNQEAVMLLGHICLETGDTSGARALYRNYLEKNTRPAAAYNGLALCDIAEGNYDSALSNVKKGLECNDEEENENLLYNEIVIYEYKLDFDTAKGKMQEFLERYPGNEDAVRENKFLQSR</sequence>